<dbReference type="Proteomes" id="UP001060215">
    <property type="component" value="Chromosome 14"/>
</dbReference>
<keyword evidence="2" id="KW-1185">Reference proteome</keyword>
<gene>
    <name evidence="1" type="ORF">LOK49_LG13G02144</name>
</gene>
<sequence>MPSDSDQMLPRVRTTSRFIWFIAILCTIITVSVIIIGITVFIAYIAIRPKVPFISLTYAHLDIFDYSESSSLFTTKLTIKIKFQNDNAKAHAHFSDTAFIVGIRGLELTKLVLVPFDVSKNSSVEYAYQIESSPILLSPEKVVLVDLSLKQDFANFELIGTTMTRWRVGSIASVKFRLHLNCQLHFVLSSRDSVGSYCNSRG</sequence>
<name>A0ACC0FKA6_9ERIC</name>
<dbReference type="EMBL" id="CM045771">
    <property type="protein sequence ID" value="KAI7988774.1"/>
    <property type="molecule type" value="Genomic_DNA"/>
</dbReference>
<proteinExistence type="predicted"/>
<accession>A0ACC0FKA6</accession>
<protein>
    <submittedName>
        <fullName evidence="1">Uncharacterized protein</fullName>
    </submittedName>
</protein>
<evidence type="ECO:0000313" key="2">
    <source>
        <dbReference type="Proteomes" id="UP001060215"/>
    </source>
</evidence>
<comment type="caution">
    <text evidence="1">The sequence shown here is derived from an EMBL/GenBank/DDBJ whole genome shotgun (WGS) entry which is preliminary data.</text>
</comment>
<reference evidence="1 2" key="1">
    <citation type="journal article" date="2022" name="Plant J.">
        <title>Chromosome-level genome of Camellia lanceoleosa provides a valuable resource for understanding genome evolution and self-incompatibility.</title>
        <authorList>
            <person name="Gong W."/>
            <person name="Xiao S."/>
            <person name="Wang L."/>
            <person name="Liao Z."/>
            <person name="Chang Y."/>
            <person name="Mo W."/>
            <person name="Hu G."/>
            <person name="Li W."/>
            <person name="Zhao G."/>
            <person name="Zhu H."/>
            <person name="Hu X."/>
            <person name="Ji K."/>
            <person name="Xiang X."/>
            <person name="Song Q."/>
            <person name="Yuan D."/>
            <person name="Jin S."/>
            <person name="Zhang L."/>
        </authorList>
    </citation>
    <scope>NUCLEOTIDE SEQUENCE [LARGE SCALE GENOMIC DNA]</scope>
    <source>
        <strain evidence="1">SQ_2022a</strain>
    </source>
</reference>
<organism evidence="1 2">
    <name type="scientific">Camellia lanceoleosa</name>
    <dbReference type="NCBI Taxonomy" id="1840588"/>
    <lineage>
        <taxon>Eukaryota</taxon>
        <taxon>Viridiplantae</taxon>
        <taxon>Streptophyta</taxon>
        <taxon>Embryophyta</taxon>
        <taxon>Tracheophyta</taxon>
        <taxon>Spermatophyta</taxon>
        <taxon>Magnoliopsida</taxon>
        <taxon>eudicotyledons</taxon>
        <taxon>Gunneridae</taxon>
        <taxon>Pentapetalae</taxon>
        <taxon>asterids</taxon>
        <taxon>Ericales</taxon>
        <taxon>Theaceae</taxon>
        <taxon>Camellia</taxon>
    </lineage>
</organism>
<evidence type="ECO:0000313" key="1">
    <source>
        <dbReference type="EMBL" id="KAI7988774.1"/>
    </source>
</evidence>